<feature type="transmembrane region" description="Helical" evidence="2">
    <location>
        <begin position="428"/>
        <end position="449"/>
    </location>
</feature>
<feature type="domain" description="Acyltransferase 3" evidence="3">
    <location>
        <begin position="103"/>
        <end position="446"/>
    </location>
</feature>
<proteinExistence type="predicted"/>
<dbReference type="InterPro" id="IPR002656">
    <property type="entry name" value="Acyl_transf_3_dom"/>
</dbReference>
<feature type="transmembrane region" description="Helical" evidence="2">
    <location>
        <begin position="148"/>
        <end position="174"/>
    </location>
</feature>
<name>A0ABU0XAD4_9PSEU</name>
<evidence type="ECO:0000313" key="5">
    <source>
        <dbReference type="Proteomes" id="UP001225605"/>
    </source>
</evidence>
<evidence type="ECO:0000256" key="1">
    <source>
        <dbReference type="SAM" id="MobiDB-lite"/>
    </source>
</evidence>
<keyword evidence="2" id="KW-0812">Transmembrane</keyword>
<keyword evidence="5" id="KW-1185">Reference proteome</keyword>
<dbReference type="PANTHER" id="PTHR23028">
    <property type="entry name" value="ACETYLTRANSFERASE"/>
    <property type="match status" value="1"/>
</dbReference>
<feature type="transmembrane region" description="Helical" evidence="2">
    <location>
        <begin position="267"/>
        <end position="289"/>
    </location>
</feature>
<dbReference type="Proteomes" id="UP001225605">
    <property type="component" value="Unassembled WGS sequence"/>
</dbReference>
<reference evidence="4 5" key="1">
    <citation type="submission" date="2017-06" db="EMBL/GenBank/DDBJ databases">
        <title>Cultured bacterium strain Saccharothrix yanglingensis Hhs.015.</title>
        <authorList>
            <person name="Xia Y."/>
        </authorList>
    </citation>
    <scope>NUCLEOTIDE SEQUENCE [LARGE SCALE GENOMIC DNA]</scope>
    <source>
        <strain evidence="4 5">Hhs.015</strain>
    </source>
</reference>
<accession>A0ABU0XAD4</accession>
<protein>
    <submittedName>
        <fullName evidence="4">Acyltransferase</fullName>
    </submittedName>
</protein>
<evidence type="ECO:0000313" key="4">
    <source>
        <dbReference type="EMBL" id="MDQ2589110.1"/>
    </source>
</evidence>
<feature type="transmembrane region" description="Helical" evidence="2">
    <location>
        <begin position="235"/>
        <end position="255"/>
    </location>
</feature>
<feature type="region of interest" description="Disordered" evidence="1">
    <location>
        <begin position="1"/>
        <end position="75"/>
    </location>
</feature>
<organism evidence="4 5">
    <name type="scientific">Saccharothrix yanglingensis</name>
    <dbReference type="NCBI Taxonomy" id="659496"/>
    <lineage>
        <taxon>Bacteria</taxon>
        <taxon>Bacillati</taxon>
        <taxon>Actinomycetota</taxon>
        <taxon>Actinomycetes</taxon>
        <taxon>Pseudonocardiales</taxon>
        <taxon>Pseudonocardiaceae</taxon>
        <taxon>Saccharothrix</taxon>
    </lineage>
</organism>
<keyword evidence="4" id="KW-0012">Acyltransferase</keyword>
<keyword evidence="2" id="KW-1133">Transmembrane helix</keyword>
<dbReference type="EMBL" id="NSDM01000030">
    <property type="protein sequence ID" value="MDQ2589110.1"/>
    <property type="molecule type" value="Genomic_DNA"/>
</dbReference>
<feature type="transmembrane region" description="Helical" evidence="2">
    <location>
        <begin position="107"/>
        <end position="128"/>
    </location>
</feature>
<comment type="caution">
    <text evidence="4">The sequence shown here is derived from an EMBL/GenBank/DDBJ whole genome shotgun (WGS) entry which is preliminary data.</text>
</comment>
<keyword evidence="2" id="KW-0472">Membrane</keyword>
<dbReference type="InterPro" id="IPR050879">
    <property type="entry name" value="Acyltransferase_3"/>
</dbReference>
<feature type="transmembrane region" description="Helical" evidence="2">
    <location>
        <begin position="336"/>
        <end position="355"/>
    </location>
</feature>
<evidence type="ECO:0000256" key="2">
    <source>
        <dbReference type="SAM" id="Phobius"/>
    </source>
</evidence>
<sequence>MLSRRNARTVGPGRRHPDIRRTPPHRPGGAGGAPPRSRPVQGRRPSNNPVRHRRGGTGSLERHPPHTTGSSLRRVRNKLMGSTGLARSGSSDHLAPKVVRLPSLTGLRFVAALLVFFFHVTVMMPSPIAPHGMMSPFGDPGTAQGLSWLFGKAGYVGVSFFFILSGFVLTWSARDGEAVGPFWRRRALKIFPNHVVMWVATLLVFAAAITPWVAYLPNLLLVHAFFPQVEIHRSINVPAWTLSCELLFYLLFPMLLRGVKRIADRRLWTWAGLMVAGMVALQLVTQYVVPGARSAGAPLSDLQFWFGYVFPPSRLFEFVLGMVLARIVATGRWPSIGILPAALLTVAGYVAALHAPVVWGFNVATAIPLGALICAAATADVKGTRSALRGRTVQWLGDVSFGFYLCQGVVVIYGGWLLRGTHDNLTAGLVVLVLFAATLAVGALLFHLVERPITRKFGYAEHVPIPRRP</sequence>
<feature type="transmembrane region" description="Helical" evidence="2">
    <location>
        <begin position="195"/>
        <end position="215"/>
    </location>
</feature>
<feature type="transmembrane region" description="Helical" evidence="2">
    <location>
        <begin position="309"/>
        <end position="329"/>
    </location>
</feature>
<keyword evidence="4" id="KW-0808">Transferase</keyword>
<feature type="transmembrane region" description="Helical" evidence="2">
    <location>
        <begin position="361"/>
        <end position="381"/>
    </location>
</feature>
<dbReference type="Pfam" id="PF01757">
    <property type="entry name" value="Acyl_transf_3"/>
    <property type="match status" value="1"/>
</dbReference>
<evidence type="ECO:0000259" key="3">
    <source>
        <dbReference type="Pfam" id="PF01757"/>
    </source>
</evidence>
<gene>
    <name evidence="4" type="ORF">CKY47_35275</name>
</gene>
<dbReference type="PANTHER" id="PTHR23028:SF131">
    <property type="entry name" value="BLR2367 PROTEIN"/>
    <property type="match status" value="1"/>
</dbReference>
<dbReference type="GO" id="GO:0016746">
    <property type="term" value="F:acyltransferase activity"/>
    <property type="evidence" value="ECO:0007669"/>
    <property type="project" value="UniProtKB-KW"/>
</dbReference>
<feature type="transmembrane region" description="Helical" evidence="2">
    <location>
        <begin position="393"/>
        <end position="416"/>
    </location>
</feature>